<evidence type="ECO:0000256" key="2">
    <source>
        <dbReference type="SAM" id="SignalP"/>
    </source>
</evidence>
<evidence type="ECO:0000256" key="1">
    <source>
        <dbReference type="SAM" id="MobiDB-lite"/>
    </source>
</evidence>
<evidence type="ECO:0000313" key="4">
    <source>
        <dbReference type="Proteomes" id="UP000243937"/>
    </source>
</evidence>
<dbReference type="PROSITE" id="PS51257">
    <property type="entry name" value="PROKAR_LIPOPROTEIN"/>
    <property type="match status" value="1"/>
</dbReference>
<dbReference type="AlphaFoldDB" id="A0A1Y0D979"/>
<reference evidence="3 4" key="1">
    <citation type="journal article" date="2014" name="Int. J. Syst. Evol. Microbiol.">
        <title>Oceanisphaera profunda sp. nov., a marine bacterium isolated from deep-sea sediment, and emended description of the genus Oceanisphaera.</title>
        <authorList>
            <person name="Xu Z."/>
            <person name="Zhang X.Y."/>
            <person name="Su H.N."/>
            <person name="Yu Z.C."/>
            <person name="Liu C."/>
            <person name="Li H."/>
            <person name="Chen X.L."/>
            <person name="Song X.Y."/>
            <person name="Xie B.B."/>
            <person name="Qin Q.L."/>
            <person name="Zhou B.C."/>
            <person name="Shi M."/>
            <person name="Huang Y."/>
            <person name="Zhang Y.Z."/>
        </authorList>
    </citation>
    <scope>NUCLEOTIDE SEQUENCE [LARGE SCALE GENOMIC DNA]</scope>
    <source>
        <strain evidence="3 4">SM1222</strain>
    </source>
</reference>
<protein>
    <recommendedName>
        <fullName evidence="5">Lipoprotein</fullName>
    </recommendedName>
</protein>
<feature type="region of interest" description="Disordered" evidence="1">
    <location>
        <begin position="132"/>
        <end position="162"/>
    </location>
</feature>
<organism evidence="3 4">
    <name type="scientific">Oceanisphaera profunda</name>
    <dbReference type="NCBI Taxonomy" id="1416627"/>
    <lineage>
        <taxon>Bacteria</taxon>
        <taxon>Pseudomonadati</taxon>
        <taxon>Pseudomonadota</taxon>
        <taxon>Gammaproteobacteria</taxon>
        <taxon>Aeromonadales</taxon>
        <taxon>Aeromonadaceae</taxon>
        <taxon>Oceanisphaera</taxon>
    </lineage>
</organism>
<keyword evidence="4" id="KW-1185">Reference proteome</keyword>
<evidence type="ECO:0008006" key="5">
    <source>
        <dbReference type="Google" id="ProtNLM"/>
    </source>
</evidence>
<accession>A0A1Y0D979</accession>
<feature type="signal peptide" evidence="2">
    <location>
        <begin position="1"/>
        <end position="22"/>
    </location>
</feature>
<sequence length="162" mass="17399">MNSSKRVTIVGVLLALTLTACGHPPTAEEQLAVSLAEFTEQADLEYQHTFVDLNHDGVEDALVLLAGTDWCGSGGCTLLVLKGQMLGQAAERPSFEVISRSTVTRTPIRVGKSESEGWRHLIVHSDGSEKLLPFDGNRYPPNPSMQSSATAEQLDGANILLP</sequence>
<dbReference type="KEGG" id="opf:CBP31_14790"/>
<feature type="chain" id="PRO_5012101148" description="Lipoprotein" evidence="2">
    <location>
        <begin position="23"/>
        <end position="162"/>
    </location>
</feature>
<dbReference type="OrthoDB" id="5348860at2"/>
<dbReference type="EMBL" id="CP021377">
    <property type="protein sequence ID" value="ART83747.1"/>
    <property type="molecule type" value="Genomic_DNA"/>
</dbReference>
<keyword evidence="2" id="KW-0732">Signal</keyword>
<name>A0A1Y0D979_9GAMM</name>
<proteinExistence type="predicted"/>
<evidence type="ECO:0000313" key="3">
    <source>
        <dbReference type="EMBL" id="ART83747.1"/>
    </source>
</evidence>
<gene>
    <name evidence="3" type="ORF">CBP31_14790</name>
</gene>
<dbReference type="RefSeq" id="WP_087038423.1">
    <property type="nucleotide sequence ID" value="NZ_CP021377.1"/>
</dbReference>
<dbReference type="Proteomes" id="UP000243937">
    <property type="component" value="Chromosome"/>
</dbReference>